<gene>
    <name evidence="3" type="ORF">SAMN02745117_00650</name>
</gene>
<organism evidence="3 4">
    <name type="scientific">Lampropedia hyalina DSM 16112</name>
    <dbReference type="NCBI Taxonomy" id="1122156"/>
    <lineage>
        <taxon>Bacteria</taxon>
        <taxon>Pseudomonadati</taxon>
        <taxon>Pseudomonadota</taxon>
        <taxon>Betaproteobacteria</taxon>
        <taxon>Burkholderiales</taxon>
        <taxon>Comamonadaceae</taxon>
        <taxon>Lampropedia</taxon>
    </lineage>
</organism>
<dbReference type="OrthoDB" id="8797260at2"/>
<dbReference type="STRING" id="1122156.SAMN02745117_00650"/>
<dbReference type="AlphaFoldDB" id="A0A1M4VC04"/>
<dbReference type="RefSeq" id="WP_073354616.1">
    <property type="nucleotide sequence ID" value="NZ_FQUZ01000005.1"/>
</dbReference>
<feature type="region of interest" description="Disordered" evidence="1">
    <location>
        <begin position="66"/>
        <end position="86"/>
    </location>
</feature>
<dbReference type="InterPro" id="IPR022053">
    <property type="entry name" value="DUF3613"/>
</dbReference>
<proteinExistence type="predicted"/>
<reference evidence="3 4" key="1">
    <citation type="submission" date="2016-11" db="EMBL/GenBank/DDBJ databases">
        <authorList>
            <person name="Jaros S."/>
            <person name="Januszkiewicz K."/>
            <person name="Wedrychowicz H."/>
        </authorList>
    </citation>
    <scope>NUCLEOTIDE SEQUENCE [LARGE SCALE GENOMIC DNA]</scope>
    <source>
        <strain evidence="3 4">DSM 16112</strain>
    </source>
</reference>
<dbReference type="Pfam" id="PF12266">
    <property type="entry name" value="DUF3613"/>
    <property type="match status" value="1"/>
</dbReference>
<name>A0A1M4VC04_9BURK</name>
<evidence type="ECO:0000313" key="4">
    <source>
        <dbReference type="Proteomes" id="UP000184327"/>
    </source>
</evidence>
<dbReference type="EMBL" id="FQUZ01000005">
    <property type="protein sequence ID" value="SHE66481.1"/>
    <property type="molecule type" value="Genomic_DNA"/>
</dbReference>
<keyword evidence="4" id="KW-1185">Reference proteome</keyword>
<protein>
    <recommendedName>
        <fullName evidence="5">DUF3613 domain-containing protein</fullName>
    </recommendedName>
</protein>
<evidence type="ECO:0000256" key="1">
    <source>
        <dbReference type="SAM" id="MobiDB-lite"/>
    </source>
</evidence>
<evidence type="ECO:0000256" key="2">
    <source>
        <dbReference type="SAM" id="SignalP"/>
    </source>
</evidence>
<feature type="chain" id="PRO_5011957043" description="DUF3613 domain-containing protein" evidence="2">
    <location>
        <begin position="44"/>
        <end position="145"/>
    </location>
</feature>
<sequence length="145" mass="15671">MHATNMPHLIPAHQAAPRTRRPLTLALCTAALLGLGFTQAVQAQSEDPAHPSTTPAEAALTHWPAAGNANYPEGEASPIARRAPSQRTEIGLATDTLLDLQRNSEGQHLRYIDGEQASRSYARYLKSFETTIPEQFDTGIDTGVD</sequence>
<keyword evidence="2" id="KW-0732">Signal</keyword>
<feature type="signal peptide" evidence="2">
    <location>
        <begin position="1"/>
        <end position="43"/>
    </location>
</feature>
<accession>A0A1M4VC04</accession>
<evidence type="ECO:0000313" key="3">
    <source>
        <dbReference type="EMBL" id="SHE66481.1"/>
    </source>
</evidence>
<evidence type="ECO:0008006" key="5">
    <source>
        <dbReference type="Google" id="ProtNLM"/>
    </source>
</evidence>
<dbReference type="Proteomes" id="UP000184327">
    <property type="component" value="Unassembled WGS sequence"/>
</dbReference>